<proteinExistence type="predicted"/>
<evidence type="ECO:0000313" key="1">
    <source>
        <dbReference type="EMBL" id="PLR29115.1"/>
    </source>
</evidence>
<reference evidence="1 2" key="1">
    <citation type="submission" date="2017-12" db="EMBL/GenBank/DDBJ databases">
        <title>Characterization of six clinical isolates of Enterochimera gen. nov., a novel genus of the Yersiniaciae family and the three species Enterochimera arupensis sp. nov., Enterochimera coloradensis sp. nov, and Enterochimera californica sp. nov.</title>
        <authorList>
            <person name="Rossi A."/>
            <person name="Fisher M."/>
        </authorList>
    </citation>
    <scope>NUCLEOTIDE SEQUENCE [LARGE SCALE GENOMIC DNA]</scope>
    <source>
        <strain evidence="2">2015-Iso6</strain>
    </source>
</reference>
<gene>
    <name evidence="1" type="ORF">CYR55_23030</name>
</gene>
<dbReference type="RefSeq" id="WP_101818603.1">
    <property type="nucleotide sequence ID" value="NZ_PJZF01000092.1"/>
</dbReference>
<dbReference type="AlphaFoldDB" id="A0A2N5DSN5"/>
<name>A0A2N5DSN5_9GAMM</name>
<keyword evidence="2" id="KW-1185">Reference proteome</keyword>
<dbReference type="Proteomes" id="UP000234240">
    <property type="component" value="Unassembled WGS sequence"/>
</dbReference>
<organism evidence="1 2">
    <name type="scientific">Chimaeribacter californicus</name>
    <dbReference type="NCBI Taxonomy" id="2060067"/>
    <lineage>
        <taxon>Bacteria</taxon>
        <taxon>Pseudomonadati</taxon>
        <taxon>Pseudomonadota</taxon>
        <taxon>Gammaproteobacteria</taxon>
        <taxon>Enterobacterales</taxon>
        <taxon>Yersiniaceae</taxon>
        <taxon>Chimaeribacter</taxon>
    </lineage>
</organism>
<accession>A0A2N5DSN5</accession>
<sequence length="72" mass="8325">MTANIGLKRLELKKMYGIWRSKGFEHPTPSELRLTRRDCVVTFARKNWQCKDPDGNIIAVSETLRGVLNKVH</sequence>
<comment type="caution">
    <text evidence="1">The sequence shown here is derived from an EMBL/GenBank/DDBJ whole genome shotgun (WGS) entry which is preliminary data.</text>
</comment>
<dbReference type="EMBL" id="PJZF01000092">
    <property type="protein sequence ID" value="PLR29115.1"/>
    <property type="molecule type" value="Genomic_DNA"/>
</dbReference>
<evidence type="ECO:0000313" key="2">
    <source>
        <dbReference type="Proteomes" id="UP000234240"/>
    </source>
</evidence>
<dbReference type="OrthoDB" id="6540850at2"/>
<protein>
    <submittedName>
        <fullName evidence="1">Uncharacterized protein</fullName>
    </submittedName>
</protein>